<feature type="compositionally biased region" description="Basic and acidic residues" evidence="16">
    <location>
        <begin position="988"/>
        <end position="1014"/>
    </location>
</feature>
<evidence type="ECO:0000256" key="13">
    <source>
        <dbReference type="ARBA" id="ARBA00034629"/>
    </source>
</evidence>
<evidence type="ECO:0000256" key="9">
    <source>
        <dbReference type="ARBA" id="ARBA00022777"/>
    </source>
</evidence>
<dbReference type="FunFam" id="3.40.50.11950:FF:000003">
    <property type="entry name" value="Inositol hexakisphosphate and diphosphoinositol-pentakisphosphate kinase"/>
    <property type="match status" value="1"/>
</dbReference>
<evidence type="ECO:0000256" key="15">
    <source>
        <dbReference type="RuleBase" id="RU365032"/>
    </source>
</evidence>
<evidence type="ECO:0000256" key="14">
    <source>
        <dbReference type="ARBA" id="ARBA00037056"/>
    </source>
</evidence>
<dbReference type="SUPFAM" id="SSF53254">
    <property type="entry name" value="Phosphoglycerate mutase-like"/>
    <property type="match status" value="1"/>
</dbReference>
<feature type="compositionally biased region" description="Basic and acidic residues" evidence="16">
    <location>
        <begin position="1210"/>
        <end position="1220"/>
    </location>
</feature>
<feature type="compositionally biased region" description="Low complexity" evidence="16">
    <location>
        <begin position="1040"/>
        <end position="1051"/>
    </location>
</feature>
<comment type="catalytic activity">
    <reaction evidence="13">
        <text>1D-myo-inositol hexakisphosphate + ATP = 1-diphospho-1D-myo-inositol 2,3,4,5,6-pentakisphosphate + ADP</text>
        <dbReference type="Rhea" id="RHEA:37459"/>
        <dbReference type="ChEBI" id="CHEBI:30616"/>
        <dbReference type="ChEBI" id="CHEBI:58130"/>
        <dbReference type="ChEBI" id="CHEBI:74946"/>
        <dbReference type="ChEBI" id="CHEBI:456216"/>
        <dbReference type="EC" id="2.7.4.24"/>
    </reaction>
    <physiologicalReaction direction="left-to-right" evidence="13">
        <dbReference type="Rhea" id="RHEA:37460"/>
    </physiologicalReaction>
</comment>
<evidence type="ECO:0000256" key="1">
    <source>
        <dbReference type="ARBA" id="ARBA00004236"/>
    </source>
</evidence>
<name>A0A8D2MK45_ZONAL</name>
<keyword evidence="5 15" id="KW-0963">Cytoplasm</keyword>
<dbReference type="Ensembl" id="ENSZALT00000013659.1">
    <property type="protein sequence ID" value="ENSZALP00000009841.1"/>
    <property type="gene ID" value="ENSZALG00000008384.1"/>
</dbReference>
<comment type="function">
    <text evidence="15">Bifunctional inositol kinase that acts in concert with the IP6K kinases to synthesize the diphosphate group-containing inositol pyrophosphates diphosphoinositol pentakisphosphate, PP-InsP5, and bis-diphosphoinositol tetrakisphosphate, (PP)2-InsP4. PP-InsP5 and (PP)2-InsP4, also respectively called InsP7 and InsP8, may regulate a variety of cellular processes, including apoptosis, vesicle trafficking, cytoskeletal dynamics, and exocytosis. Phosphorylates inositol hexakisphosphate (InsP6).</text>
</comment>
<gene>
    <name evidence="18" type="primary">PPIP5K1</name>
</gene>
<dbReference type="Gene3D" id="3.40.50.11950">
    <property type="match status" value="1"/>
</dbReference>
<dbReference type="PANTHER" id="PTHR12750:SF11">
    <property type="entry name" value="INOSITOL HEXAKISPHOSPHATE AND DIPHOSPHOINOSITOL-PENTAKISPHOSPHATE KINASE 1"/>
    <property type="match status" value="1"/>
</dbReference>
<evidence type="ECO:0000256" key="5">
    <source>
        <dbReference type="ARBA" id="ARBA00022490"/>
    </source>
</evidence>
<evidence type="ECO:0000256" key="2">
    <source>
        <dbReference type="ARBA" id="ARBA00004514"/>
    </source>
</evidence>
<dbReference type="GO" id="GO:0000828">
    <property type="term" value="F:inositol hexakisphosphate kinase activity"/>
    <property type="evidence" value="ECO:0007669"/>
    <property type="project" value="TreeGrafter"/>
</dbReference>
<keyword evidence="8 15" id="KW-0547">Nucleotide-binding</keyword>
<keyword evidence="11" id="KW-0472">Membrane</keyword>
<dbReference type="Pfam" id="PF00328">
    <property type="entry name" value="His_Phos_2"/>
    <property type="match status" value="1"/>
</dbReference>
<feature type="compositionally biased region" description="Polar residues" evidence="16">
    <location>
        <begin position="1016"/>
        <end position="1028"/>
    </location>
</feature>
<evidence type="ECO:0000256" key="10">
    <source>
        <dbReference type="ARBA" id="ARBA00022840"/>
    </source>
</evidence>
<keyword evidence="19" id="KW-1185">Reference proteome</keyword>
<dbReference type="CDD" id="cd07061">
    <property type="entry name" value="HP_HAP_like"/>
    <property type="match status" value="1"/>
</dbReference>
<evidence type="ECO:0000313" key="19">
    <source>
        <dbReference type="Proteomes" id="UP000694413"/>
    </source>
</evidence>
<reference evidence="18" key="2">
    <citation type="submission" date="2025-09" db="UniProtKB">
        <authorList>
            <consortium name="Ensembl"/>
        </authorList>
    </citation>
    <scope>IDENTIFICATION</scope>
</reference>
<dbReference type="Gene3D" id="3.40.50.1240">
    <property type="entry name" value="Phosphoglycerate mutase-like"/>
    <property type="match status" value="1"/>
</dbReference>
<dbReference type="InterPro" id="IPR000560">
    <property type="entry name" value="His_Pase_clade-2"/>
</dbReference>
<dbReference type="InterPro" id="IPR029033">
    <property type="entry name" value="His_PPase_superfam"/>
</dbReference>
<organism evidence="18 19">
    <name type="scientific">Zonotrichia albicollis</name>
    <name type="common">White-throated sparrow</name>
    <name type="synonym">Fringilla albicollis</name>
    <dbReference type="NCBI Taxonomy" id="44394"/>
    <lineage>
        <taxon>Eukaryota</taxon>
        <taxon>Metazoa</taxon>
        <taxon>Chordata</taxon>
        <taxon>Craniata</taxon>
        <taxon>Vertebrata</taxon>
        <taxon>Euteleostomi</taxon>
        <taxon>Archelosauria</taxon>
        <taxon>Archosauria</taxon>
        <taxon>Dinosauria</taxon>
        <taxon>Saurischia</taxon>
        <taxon>Theropoda</taxon>
        <taxon>Coelurosauria</taxon>
        <taxon>Aves</taxon>
        <taxon>Neognathae</taxon>
        <taxon>Neoaves</taxon>
        <taxon>Telluraves</taxon>
        <taxon>Australaves</taxon>
        <taxon>Passeriformes</taxon>
        <taxon>Passerellidae</taxon>
        <taxon>Zonotrichia</taxon>
    </lineage>
</organism>
<evidence type="ECO:0000313" key="18">
    <source>
        <dbReference type="Ensembl" id="ENSZALP00000009841.1"/>
    </source>
</evidence>
<dbReference type="FunFam" id="3.30.470.20:FF:000003">
    <property type="entry name" value="Inositol hexakisphosphate and diphosphoinositol-pentakisphosphate kinase"/>
    <property type="match status" value="1"/>
</dbReference>
<keyword evidence="9 15" id="KW-0418">Kinase</keyword>
<evidence type="ECO:0000256" key="11">
    <source>
        <dbReference type="ARBA" id="ARBA00023136"/>
    </source>
</evidence>
<sequence length="1384" mass="154635">MSSVPRFMLGSTVPGFPHAGSVPALPTIVCFTVQLPLTPLPFALCDSRAGWSPTKAAMSSLTTSSEGENSAPRFVLGSRDDETEFLGSNMKTDETDFFEDDEEEESPPERQIVVGICAMTKKSKSKPMTQILERLCKFEYITVVIMGEDVILNEPVENWPSCDCLISFHSKGFPLDKAVAYAKLCKPFLINDLDMQYYIQDRREVYRILQEEGIDLPRYAVLNRDPDRPEECNLVEGEDHVEVNGAVFPKPFVEKPVSAEDHNVYIYYPTSAGGGSQRLFRKIGSRSSVYSPESSVRKTGSYIYEEFMPTDGTDVKVYTVGPDYAHAEARKSPALDGKVERDSEGKEIRYPVMLTAMEKLVARKVCVAFKQTVCGFDLLRANGHSFVCDVNGFSFVKNSMKYYDDCAKILGNIIMRELAPQFHIPWSIPTEAEDIPIVPTTSGTMMELRCVIAVIRHGDRTPKQKMKMEVKHPRFFELFEKYDGYKTGKLKLKKPEQLQEVLDIARQLVVELGTHSDCEIEERKSKLEQLKSVLEMYGHFSGINRKVQLTYLPHGHPKAASEDEEARRESSPSLLLVLKWGGELTPAGRVQAEELGRAFRCMYPGGQGDYAGFPGCGLLRLHSTYRHDLKIYASDEGRVQMTAAAFAKGLLALEGELTPILVQMVKSANMNGLLDSDSDSLSSCQHRVKARLHEIMQKDAEFCEEDYEKLAPTGSASLLNSMTFIQNPVEVCNQVFTLIENLTSQIRKRLEDPKSADLQLYHSETLELMLQRWSKLERDFRMKNGRYDISKIPDIYDCIKYDVQHNCALKLEGTTELFKLSKALADVIIPQEYGINKEEKLEIAIGFCLPLIKKIQLDLQRTHEDESVNKLHPLYSRGVLSPGRHVRTRLYFTSESHVHSLLSIFRYGGLLDENKDQQWKRAMDYLSAISELNYMTQIVIMLYEDNNKDPSSEERFHVELHFSPGVKGCEEDRNIPTGFGFRPASAENEEKKADQGSLEDLSREKGSDEADCARQKSPQPSEPVSIQRRSPLVRSRKTGSMEVLSESSSKSGGYRLFSTYSRQSSEMKQSGLGFEGCSMVPTIYPLETLHNSLSLRQVNEFLTAVCRSCSESHAHSTAALFDSMIGSQIPGDPFMSQRILSSSSLPLRPRSDKPPWYSSGPSSTVSSAGPSSPTSVDSCARFSFTEKLSISPPKSEEQLTSQSPEQEESQAPHREPDVREGVSGLPAAEPSAPETLIWNKGPEPGRILELCKKELAGEDANPEEKSMGERDEEKSSGEMLEPSNIGNPKCGEGFDLGLAGETAKPGEGSLRGMTGLDLSKEILVPCEEELLGETLDPEHTGKELMGDSALSDQLFSGHLCQVQPLTPEKNVEELQLLCQKDQQI</sequence>
<feature type="compositionally biased region" description="Low complexity" evidence="16">
    <location>
        <begin position="1158"/>
        <end position="1178"/>
    </location>
</feature>
<feature type="region of interest" description="Disordered" evidence="16">
    <location>
        <begin position="1255"/>
        <end position="1312"/>
    </location>
</feature>
<dbReference type="GO" id="GO:0005524">
    <property type="term" value="F:ATP binding"/>
    <property type="evidence" value="ECO:0007669"/>
    <property type="project" value="UniProtKB-KW"/>
</dbReference>
<dbReference type="PANTHER" id="PTHR12750">
    <property type="entry name" value="DIPHOSPHOINOSITOL PENTAKISPHOSPHATE KINASE"/>
    <property type="match status" value="1"/>
</dbReference>
<dbReference type="GO" id="GO:0033857">
    <property type="term" value="F:5-diphosphoinositol pentakisphosphate 1-kinase activity"/>
    <property type="evidence" value="ECO:0007669"/>
    <property type="project" value="TreeGrafter"/>
</dbReference>
<protein>
    <recommendedName>
        <fullName evidence="15">Inositol hexakisphosphate and diphosphoinositol-pentakisphosphate kinase</fullName>
        <ecNumber evidence="15">2.7.4.24</ecNumber>
    </recommendedName>
</protein>
<dbReference type="Pfam" id="PF18086">
    <property type="entry name" value="PPIP5K2_N"/>
    <property type="match status" value="1"/>
</dbReference>
<reference evidence="18" key="1">
    <citation type="submission" date="2025-08" db="UniProtKB">
        <authorList>
            <consortium name="Ensembl"/>
        </authorList>
    </citation>
    <scope>IDENTIFICATION</scope>
</reference>
<evidence type="ECO:0000256" key="16">
    <source>
        <dbReference type="SAM" id="MobiDB-lite"/>
    </source>
</evidence>
<dbReference type="InterPro" id="IPR033379">
    <property type="entry name" value="Acid_Pase_AS"/>
</dbReference>
<evidence type="ECO:0000256" key="6">
    <source>
        <dbReference type="ARBA" id="ARBA00022553"/>
    </source>
</evidence>
<comment type="subcellular location">
    <subcellularLocation>
        <location evidence="1">Cell membrane</location>
    </subcellularLocation>
    <subcellularLocation>
        <location evidence="2 15">Cytoplasm</location>
        <location evidence="2 15">Cytosol</location>
    </subcellularLocation>
</comment>
<keyword evidence="10 15" id="KW-0067">ATP-binding</keyword>
<evidence type="ECO:0000256" key="7">
    <source>
        <dbReference type="ARBA" id="ARBA00022679"/>
    </source>
</evidence>
<dbReference type="GO" id="GO:0005829">
    <property type="term" value="C:cytosol"/>
    <property type="evidence" value="ECO:0007669"/>
    <property type="project" value="UniProtKB-SubCell"/>
</dbReference>
<dbReference type="PROSITE" id="PS00616">
    <property type="entry name" value="HIS_ACID_PHOSPHAT_1"/>
    <property type="match status" value="1"/>
</dbReference>
<dbReference type="SUPFAM" id="SSF56059">
    <property type="entry name" value="Glutathione synthetase ATP-binding domain-like"/>
    <property type="match status" value="1"/>
</dbReference>
<dbReference type="InterPro" id="IPR037446">
    <property type="entry name" value="His_Pase_VIP1"/>
</dbReference>
<feature type="domain" description="VIP1 N-terminal" evidence="17">
    <location>
        <begin position="112"/>
        <end position="201"/>
    </location>
</feature>
<feature type="compositionally biased region" description="Basic and acidic residues" evidence="16">
    <location>
        <begin position="1255"/>
        <end position="1276"/>
    </location>
</feature>
<evidence type="ECO:0000256" key="12">
    <source>
        <dbReference type="ARBA" id="ARBA00033696"/>
    </source>
</evidence>
<feature type="region of interest" description="Disordered" evidence="16">
    <location>
        <begin position="967"/>
        <end position="1051"/>
    </location>
</feature>
<comment type="function">
    <text evidence="14">Bifunctional inositol kinase that acts in concert with the IP6K kinases IP6K1, IP6K2 and IP6K3 to synthesize the diphosphate group-containing inositol pyrophosphates diphosphoinositol pentakisphosphate, PP-InsP5, and bis-diphosphoinositol tetrakisphosphate, (PP)2-InsP4. PP-InsP5 and (PP)2-InsP4, also respectively called InsP7 and InsP8, regulate a variety of cellular processes, including apoptosis, vesicle trafficking, cytoskeletal dynamics, exocytosis, insulin signaling and neutrophil activation. Phosphorylates inositol hexakisphosphate (InsP6) at position 1 to produce PP-InsP5 which is in turn phosphorylated by IP6Ks to produce (PP)2-InsP4. Alternatively, phosphorylates PP-InsP5 at position 1, produced by IP6Ks from InsP6, to produce (PP)2-InsP4. Activated when cells are exposed to hyperosmotic stress.</text>
</comment>
<dbReference type="GO" id="GO:0032958">
    <property type="term" value="P:inositol phosphate biosynthetic process"/>
    <property type="evidence" value="ECO:0007669"/>
    <property type="project" value="TreeGrafter"/>
</dbReference>
<dbReference type="Gene3D" id="3.30.470.20">
    <property type="entry name" value="ATP-grasp fold, B domain"/>
    <property type="match status" value="1"/>
</dbReference>
<keyword evidence="4" id="KW-1003">Cell membrane</keyword>
<dbReference type="GO" id="GO:0005886">
    <property type="term" value="C:plasma membrane"/>
    <property type="evidence" value="ECO:0007669"/>
    <property type="project" value="UniProtKB-SubCell"/>
</dbReference>
<comment type="catalytic activity">
    <reaction evidence="12">
        <text>5-diphospho-1D-myo-inositol 1,2,3,4,6-pentakisphosphate + ATP + H(+) = 1,5-bis(diphospho)-1D-myo-inositol 2,3,4,6-tetrakisphosphate + ADP</text>
        <dbReference type="Rhea" id="RHEA:10276"/>
        <dbReference type="ChEBI" id="CHEBI:15378"/>
        <dbReference type="ChEBI" id="CHEBI:30616"/>
        <dbReference type="ChEBI" id="CHEBI:58628"/>
        <dbReference type="ChEBI" id="CHEBI:77983"/>
        <dbReference type="ChEBI" id="CHEBI:456216"/>
        <dbReference type="EC" id="2.7.4.24"/>
    </reaction>
    <physiologicalReaction direction="left-to-right" evidence="12">
        <dbReference type="Rhea" id="RHEA:10277"/>
    </physiologicalReaction>
</comment>
<dbReference type="FunFam" id="3.40.50.11950:FF:000001">
    <property type="entry name" value="Inositol hexakisphosphate and diphosphoinositol-pentakisphosphate kinase"/>
    <property type="match status" value="1"/>
</dbReference>
<evidence type="ECO:0000256" key="3">
    <source>
        <dbReference type="ARBA" id="ARBA00005609"/>
    </source>
</evidence>
<evidence type="ECO:0000256" key="4">
    <source>
        <dbReference type="ARBA" id="ARBA00022475"/>
    </source>
</evidence>
<evidence type="ECO:0000259" key="17">
    <source>
        <dbReference type="Pfam" id="PF18086"/>
    </source>
</evidence>
<dbReference type="GO" id="GO:0006020">
    <property type="term" value="P:inositol metabolic process"/>
    <property type="evidence" value="ECO:0007669"/>
    <property type="project" value="TreeGrafter"/>
</dbReference>
<proteinExistence type="inferred from homology"/>
<keyword evidence="7 15" id="KW-0808">Transferase</keyword>
<dbReference type="Proteomes" id="UP000694413">
    <property type="component" value="Unassembled WGS sequence"/>
</dbReference>
<dbReference type="EC" id="2.7.4.24" evidence="15"/>
<dbReference type="InterPro" id="IPR040557">
    <property type="entry name" value="VIP1_N"/>
</dbReference>
<feature type="region of interest" description="Disordered" evidence="16">
    <location>
        <begin position="1144"/>
        <end position="1242"/>
    </location>
</feature>
<keyword evidence="6" id="KW-0597">Phosphoprotein</keyword>
<evidence type="ECO:0000256" key="8">
    <source>
        <dbReference type="ARBA" id="ARBA00022741"/>
    </source>
</evidence>
<comment type="similarity">
    <text evidence="3 15">Belongs to the histidine acid phosphatase family. VIP1 subfamily.</text>
</comment>
<accession>A0A8D2MK45</accession>